<reference evidence="15" key="1">
    <citation type="submission" date="2020-02" db="EMBL/GenBank/DDBJ databases">
        <title>Delineation of the pyrene-degrading pathway in Roseobacter clade bacteria by genomic analysis.</title>
        <authorList>
            <person name="Zhou H."/>
            <person name="Wang H."/>
        </authorList>
    </citation>
    <scope>NUCLEOTIDE SEQUENCE</scope>
    <source>
        <strain evidence="15">PrR005</strain>
    </source>
</reference>
<keyword evidence="4 13" id="KW-0963">Cytoplasm</keyword>
<dbReference type="Pfam" id="PF01406">
    <property type="entry name" value="tRNA-synt_1e"/>
    <property type="match status" value="1"/>
</dbReference>
<dbReference type="NCBIfam" id="TIGR00435">
    <property type="entry name" value="cysS"/>
    <property type="match status" value="1"/>
</dbReference>
<dbReference type="GO" id="GO:0008270">
    <property type="term" value="F:zinc ion binding"/>
    <property type="evidence" value="ECO:0007669"/>
    <property type="project" value="UniProtKB-UniRule"/>
</dbReference>
<evidence type="ECO:0000313" key="15">
    <source>
        <dbReference type="EMBL" id="NDW44103.1"/>
    </source>
</evidence>
<dbReference type="SUPFAM" id="SSF47323">
    <property type="entry name" value="Anticodon-binding domain of a subclass of class I aminoacyl-tRNA synthetases"/>
    <property type="match status" value="1"/>
</dbReference>
<dbReference type="FunFam" id="3.40.50.620:FF:000068">
    <property type="entry name" value="Cysteine--tRNA ligase"/>
    <property type="match status" value="1"/>
</dbReference>
<dbReference type="GO" id="GO:0005524">
    <property type="term" value="F:ATP binding"/>
    <property type="evidence" value="ECO:0007669"/>
    <property type="project" value="UniProtKB-UniRule"/>
</dbReference>
<dbReference type="InterPro" id="IPR014729">
    <property type="entry name" value="Rossmann-like_a/b/a_fold"/>
</dbReference>
<keyword evidence="11 13" id="KW-0030">Aminoacyl-tRNA synthetase</keyword>
<keyword evidence="9 13" id="KW-0067">ATP-binding</keyword>
<dbReference type="PANTHER" id="PTHR10890:SF3">
    <property type="entry name" value="CYSTEINE--TRNA LIGASE, CYTOPLASMIC"/>
    <property type="match status" value="1"/>
</dbReference>
<keyword evidence="5 13" id="KW-0436">Ligase</keyword>
<evidence type="ECO:0000256" key="13">
    <source>
        <dbReference type="HAMAP-Rule" id="MF_00041"/>
    </source>
</evidence>
<evidence type="ECO:0000256" key="2">
    <source>
        <dbReference type="ARBA" id="ARBA00005594"/>
    </source>
</evidence>
<gene>
    <name evidence="13" type="primary">cysS</name>
    <name evidence="15" type="ORF">G0P99_03935</name>
</gene>
<keyword evidence="6 13" id="KW-0479">Metal-binding</keyword>
<evidence type="ECO:0000256" key="4">
    <source>
        <dbReference type="ARBA" id="ARBA00022490"/>
    </source>
</evidence>
<protein>
    <recommendedName>
        <fullName evidence="13">Cysteine--tRNA ligase</fullName>
        <ecNumber evidence="13">6.1.1.16</ecNumber>
    </recommendedName>
    <alternativeName>
        <fullName evidence="13">Cysteinyl-tRNA synthetase</fullName>
        <shortName evidence="13">CysRS</shortName>
    </alternativeName>
</protein>
<evidence type="ECO:0000256" key="7">
    <source>
        <dbReference type="ARBA" id="ARBA00022741"/>
    </source>
</evidence>
<feature type="binding site" evidence="13">
    <location>
        <position position="213"/>
    </location>
    <ligand>
        <name>Zn(2+)</name>
        <dbReference type="ChEBI" id="CHEBI:29105"/>
    </ligand>
</feature>
<dbReference type="GO" id="GO:0005829">
    <property type="term" value="C:cytosol"/>
    <property type="evidence" value="ECO:0007669"/>
    <property type="project" value="TreeGrafter"/>
</dbReference>
<dbReference type="Gene3D" id="1.20.120.1910">
    <property type="entry name" value="Cysteine-tRNA ligase, C-terminal anti-codon recognition domain"/>
    <property type="match status" value="1"/>
</dbReference>
<organism evidence="15">
    <name type="scientific">Ruegeria sp. PrR005</name>
    <dbReference type="NCBI Taxonomy" id="2706882"/>
    <lineage>
        <taxon>Bacteria</taxon>
        <taxon>Pseudomonadati</taxon>
        <taxon>Pseudomonadota</taxon>
        <taxon>Alphaproteobacteria</taxon>
        <taxon>Rhodobacterales</taxon>
        <taxon>Roseobacteraceae</taxon>
        <taxon>Ruegeria</taxon>
    </lineage>
</organism>
<dbReference type="InterPro" id="IPR024909">
    <property type="entry name" value="Cys-tRNA/MSH_ligase"/>
</dbReference>
<dbReference type="GO" id="GO:0006423">
    <property type="term" value="P:cysteinyl-tRNA aminoacylation"/>
    <property type="evidence" value="ECO:0007669"/>
    <property type="project" value="UniProtKB-UniRule"/>
</dbReference>
<sequence>MTTIKLHNTRTRTKEEFVPIDPRNVRMYVCGPTVYDRAHLGNARPVVVFDVLYRLLRHVYGADHVTYARNFTDVDDKINARAAESGRPIGDITAETTQWFLDDMGALGALEPDHMPRATEYILQMVAMIADLIAKGHAYEAEGHVLFAVDSWKEHYGKLSGRSVDDMIAGARVEVAPYKKNPMDFVLWKPSTPDLPGWDSPWGRGRPGWHIECSAMSYELLGESFDIHGGGNDLMFPHHENEIAQSCCAHPEGRFANVWLHNEMLQVEGKKMSKSLGNFFTVRDLLDQGIPGEVIRFVFLSTHYRKPMDWTAEKAHEAEKLLRQCAKILDDWFEGGDSVGPRKREPSEPSHQLVAALADDLNTSKALFELRRQVSIAAASPWTFGGQLYRDLEFLGFLGRHWSEWFENVSDDLMPLAQHLENVRSVALKTKDFGEVDRLKAAFVAAGLEVQISKTGIKLLRKQLESIGTAYARANRAVATDSDDEAEYWYSIADQMRTGIIPCKENQEQKIRMLIEGLRL</sequence>
<dbReference type="GO" id="GO:0004817">
    <property type="term" value="F:cysteine-tRNA ligase activity"/>
    <property type="evidence" value="ECO:0007669"/>
    <property type="project" value="UniProtKB-UniRule"/>
</dbReference>
<name>A0A6B2NM97_9RHOB</name>
<keyword evidence="7 13" id="KW-0547">Nucleotide-binding</keyword>
<dbReference type="Gene3D" id="3.40.50.620">
    <property type="entry name" value="HUPs"/>
    <property type="match status" value="1"/>
</dbReference>
<dbReference type="InterPro" id="IPR015803">
    <property type="entry name" value="Cys-tRNA-ligase"/>
</dbReference>
<feature type="binding site" evidence="13">
    <location>
        <position position="238"/>
    </location>
    <ligand>
        <name>Zn(2+)</name>
        <dbReference type="ChEBI" id="CHEBI:29105"/>
    </ligand>
</feature>
<evidence type="ECO:0000256" key="8">
    <source>
        <dbReference type="ARBA" id="ARBA00022833"/>
    </source>
</evidence>
<feature type="binding site" evidence="13">
    <location>
        <position position="274"/>
    </location>
    <ligand>
        <name>ATP</name>
        <dbReference type="ChEBI" id="CHEBI:30616"/>
    </ligand>
</feature>
<proteinExistence type="inferred from homology"/>
<dbReference type="CDD" id="cd00672">
    <property type="entry name" value="CysRS_core"/>
    <property type="match status" value="1"/>
</dbReference>
<feature type="domain" description="tRNA synthetases class I catalytic" evidence="14">
    <location>
        <begin position="17"/>
        <end position="319"/>
    </location>
</feature>
<evidence type="ECO:0000256" key="9">
    <source>
        <dbReference type="ARBA" id="ARBA00022840"/>
    </source>
</evidence>
<feature type="binding site" evidence="13">
    <location>
        <position position="30"/>
    </location>
    <ligand>
        <name>Zn(2+)</name>
        <dbReference type="ChEBI" id="CHEBI:29105"/>
    </ligand>
</feature>
<evidence type="ECO:0000256" key="12">
    <source>
        <dbReference type="ARBA" id="ARBA00047398"/>
    </source>
</evidence>
<evidence type="ECO:0000256" key="11">
    <source>
        <dbReference type="ARBA" id="ARBA00023146"/>
    </source>
</evidence>
<dbReference type="EC" id="6.1.1.16" evidence="13"/>
<dbReference type="AlphaFoldDB" id="A0A6B2NM97"/>
<evidence type="ECO:0000256" key="5">
    <source>
        <dbReference type="ARBA" id="ARBA00022598"/>
    </source>
</evidence>
<evidence type="ECO:0000259" key="14">
    <source>
        <dbReference type="Pfam" id="PF01406"/>
    </source>
</evidence>
<feature type="short sequence motif" description="'HIGH' region" evidence="13">
    <location>
        <begin position="32"/>
        <end position="42"/>
    </location>
</feature>
<dbReference type="InterPro" id="IPR032678">
    <property type="entry name" value="tRNA-synt_1_cat_dom"/>
</dbReference>
<evidence type="ECO:0000256" key="10">
    <source>
        <dbReference type="ARBA" id="ARBA00022917"/>
    </source>
</evidence>
<feature type="short sequence motif" description="'KMSKS' region" evidence="13">
    <location>
        <begin position="271"/>
        <end position="275"/>
    </location>
</feature>
<comment type="subcellular location">
    <subcellularLocation>
        <location evidence="1 13">Cytoplasm</location>
    </subcellularLocation>
</comment>
<dbReference type="InterPro" id="IPR009080">
    <property type="entry name" value="tRNAsynth_Ia_anticodon-bd"/>
</dbReference>
<dbReference type="PANTHER" id="PTHR10890">
    <property type="entry name" value="CYSTEINYL-TRNA SYNTHETASE"/>
    <property type="match status" value="1"/>
</dbReference>
<dbReference type="HAMAP" id="MF_00041">
    <property type="entry name" value="Cys_tRNA_synth"/>
    <property type="match status" value="1"/>
</dbReference>
<evidence type="ECO:0000256" key="3">
    <source>
        <dbReference type="ARBA" id="ARBA00011245"/>
    </source>
</evidence>
<dbReference type="EMBL" id="JAAGOX010000005">
    <property type="protein sequence ID" value="NDW44103.1"/>
    <property type="molecule type" value="Genomic_DNA"/>
</dbReference>
<comment type="caution">
    <text evidence="15">The sequence shown here is derived from an EMBL/GenBank/DDBJ whole genome shotgun (WGS) entry which is preliminary data.</text>
</comment>
<comment type="catalytic activity">
    <reaction evidence="12 13">
        <text>tRNA(Cys) + L-cysteine + ATP = L-cysteinyl-tRNA(Cys) + AMP + diphosphate</text>
        <dbReference type="Rhea" id="RHEA:17773"/>
        <dbReference type="Rhea" id="RHEA-COMP:9661"/>
        <dbReference type="Rhea" id="RHEA-COMP:9679"/>
        <dbReference type="ChEBI" id="CHEBI:30616"/>
        <dbReference type="ChEBI" id="CHEBI:33019"/>
        <dbReference type="ChEBI" id="CHEBI:35235"/>
        <dbReference type="ChEBI" id="CHEBI:78442"/>
        <dbReference type="ChEBI" id="CHEBI:78517"/>
        <dbReference type="ChEBI" id="CHEBI:456215"/>
        <dbReference type="EC" id="6.1.1.16"/>
    </reaction>
</comment>
<feature type="binding site" evidence="13">
    <location>
        <position position="242"/>
    </location>
    <ligand>
        <name>Zn(2+)</name>
        <dbReference type="ChEBI" id="CHEBI:29105"/>
    </ligand>
</feature>
<evidence type="ECO:0000256" key="6">
    <source>
        <dbReference type="ARBA" id="ARBA00022723"/>
    </source>
</evidence>
<keyword evidence="10 13" id="KW-0648">Protein biosynthesis</keyword>
<comment type="similarity">
    <text evidence="2 13">Belongs to the class-I aminoacyl-tRNA synthetase family.</text>
</comment>
<accession>A0A6B2NM97</accession>
<comment type="subunit">
    <text evidence="3 13">Monomer.</text>
</comment>
<evidence type="ECO:0000256" key="1">
    <source>
        <dbReference type="ARBA" id="ARBA00004496"/>
    </source>
</evidence>
<dbReference type="SUPFAM" id="SSF52374">
    <property type="entry name" value="Nucleotidylyl transferase"/>
    <property type="match status" value="1"/>
</dbReference>
<keyword evidence="8 13" id="KW-0862">Zinc</keyword>
<comment type="cofactor">
    <cofactor evidence="13">
        <name>Zn(2+)</name>
        <dbReference type="ChEBI" id="CHEBI:29105"/>
    </cofactor>
    <text evidence="13">Binds 1 zinc ion per subunit.</text>
</comment>
<dbReference type="PRINTS" id="PR00983">
    <property type="entry name" value="TRNASYNTHCYS"/>
</dbReference>